<organism evidence="2 3">
    <name type="scientific">Paenibacillus lautus</name>
    <name type="common">Bacillus lautus</name>
    <dbReference type="NCBI Taxonomy" id="1401"/>
    <lineage>
        <taxon>Bacteria</taxon>
        <taxon>Bacillati</taxon>
        <taxon>Bacillota</taxon>
        <taxon>Bacilli</taxon>
        <taxon>Bacillales</taxon>
        <taxon>Paenibacillaceae</taxon>
        <taxon>Paenibacillus</taxon>
    </lineage>
</organism>
<reference evidence="2 3" key="1">
    <citation type="submission" date="2018-09" db="EMBL/GenBank/DDBJ databases">
        <title>Genome Sequence of Paenibacillus lautus Strain E7593-69, Azo Dye-Degrading Bacteria, Isolated from Commercial Tattoo Inks.</title>
        <authorList>
            <person name="Nho S.W."/>
            <person name="Kim S.-J."/>
            <person name="Kweon O."/>
            <person name="Cerniglia C.E."/>
        </authorList>
    </citation>
    <scope>NUCLEOTIDE SEQUENCE [LARGE SCALE GENOMIC DNA]</scope>
    <source>
        <strain evidence="2 3">E7593-69</strain>
    </source>
</reference>
<proteinExistence type="predicted"/>
<feature type="transmembrane region" description="Helical" evidence="1">
    <location>
        <begin position="95"/>
        <end position="114"/>
    </location>
</feature>
<gene>
    <name evidence="2" type="ORF">D5F53_18355</name>
</gene>
<name>A0A385TV95_PAELA</name>
<evidence type="ECO:0000313" key="2">
    <source>
        <dbReference type="EMBL" id="AYB45125.1"/>
    </source>
</evidence>
<dbReference type="EMBL" id="CP032412">
    <property type="protein sequence ID" value="AYB45125.1"/>
    <property type="molecule type" value="Genomic_DNA"/>
</dbReference>
<keyword evidence="1" id="KW-1133">Transmembrane helix</keyword>
<keyword evidence="1" id="KW-0812">Transmembrane</keyword>
<dbReference type="RefSeq" id="WP_119848964.1">
    <property type="nucleotide sequence ID" value="NZ_CP032412.1"/>
</dbReference>
<keyword evidence="3" id="KW-1185">Reference proteome</keyword>
<dbReference type="Proteomes" id="UP000266552">
    <property type="component" value="Chromosome"/>
</dbReference>
<dbReference type="KEGG" id="plw:D5F53_18355"/>
<evidence type="ECO:0000313" key="3">
    <source>
        <dbReference type="Proteomes" id="UP000266552"/>
    </source>
</evidence>
<protein>
    <submittedName>
        <fullName evidence="2">Uncharacterized protein</fullName>
    </submittedName>
</protein>
<dbReference type="AlphaFoldDB" id="A0A385TV95"/>
<accession>A0A385TV95</accession>
<evidence type="ECO:0000256" key="1">
    <source>
        <dbReference type="SAM" id="Phobius"/>
    </source>
</evidence>
<keyword evidence="1" id="KW-0472">Membrane</keyword>
<sequence length="152" mass="17567">MNAKDYELRMLTERYVRGEGSPEERSSYEELMLTDDGVLEIYMQVLSELDAELPGMADPEAFAEQVVEHEQIKPYTSKAPLRNQERPKRWYERAIVHYAIAASITMLFLFTGAFDRLLPSEISGQVPLSDTPSYSEQWVEKTTGWLDRLLSR</sequence>